<keyword evidence="3" id="KW-1185">Reference proteome</keyword>
<sequence>MNLLENKNIPLSYIAETISSDRDEGNAIDKEADLQSQGEEKPKFFNDLMDLKKNLNFNPIPTIETEETQEAKWLVKRNQTKARGELTVLMRETQNRKHSVNFTIEESNME</sequence>
<accession>A0AAU9JIM6</accession>
<reference evidence="2" key="1">
    <citation type="submission" date="2021-09" db="EMBL/GenBank/DDBJ databases">
        <authorList>
            <consortium name="AG Swart"/>
            <person name="Singh M."/>
            <person name="Singh A."/>
            <person name="Seah K."/>
            <person name="Emmerich C."/>
        </authorList>
    </citation>
    <scope>NUCLEOTIDE SEQUENCE</scope>
    <source>
        <strain evidence="2">ATCC30299</strain>
    </source>
</reference>
<comment type="caution">
    <text evidence="2">The sequence shown here is derived from an EMBL/GenBank/DDBJ whole genome shotgun (WGS) entry which is preliminary data.</text>
</comment>
<organism evidence="2 3">
    <name type="scientific">Blepharisma stoltei</name>
    <dbReference type="NCBI Taxonomy" id="1481888"/>
    <lineage>
        <taxon>Eukaryota</taxon>
        <taxon>Sar</taxon>
        <taxon>Alveolata</taxon>
        <taxon>Ciliophora</taxon>
        <taxon>Postciliodesmatophora</taxon>
        <taxon>Heterotrichea</taxon>
        <taxon>Heterotrichida</taxon>
        <taxon>Blepharismidae</taxon>
        <taxon>Blepharisma</taxon>
    </lineage>
</organism>
<evidence type="ECO:0000313" key="3">
    <source>
        <dbReference type="Proteomes" id="UP001162131"/>
    </source>
</evidence>
<dbReference type="Proteomes" id="UP001162131">
    <property type="component" value="Unassembled WGS sequence"/>
</dbReference>
<proteinExistence type="predicted"/>
<feature type="region of interest" description="Disordered" evidence="1">
    <location>
        <begin position="20"/>
        <end position="40"/>
    </location>
</feature>
<name>A0AAU9JIM6_9CILI</name>
<dbReference type="AlphaFoldDB" id="A0AAU9JIM6"/>
<protein>
    <submittedName>
        <fullName evidence="2">Uncharacterized protein</fullName>
    </submittedName>
</protein>
<evidence type="ECO:0000256" key="1">
    <source>
        <dbReference type="SAM" id="MobiDB-lite"/>
    </source>
</evidence>
<gene>
    <name evidence="2" type="ORF">BSTOLATCC_MIC36126</name>
</gene>
<evidence type="ECO:0000313" key="2">
    <source>
        <dbReference type="EMBL" id="CAG9324334.1"/>
    </source>
</evidence>
<dbReference type="EMBL" id="CAJZBQ010000036">
    <property type="protein sequence ID" value="CAG9324334.1"/>
    <property type="molecule type" value="Genomic_DNA"/>
</dbReference>